<evidence type="ECO:0000313" key="4">
    <source>
        <dbReference type="Proteomes" id="UP001177140"/>
    </source>
</evidence>
<sequence length="193" mass="21733">MSSSKTVVFFVIALIAVFNVASSMAATYDVGDDFGWTCTKHSGYVIPGSVPWDSMTYPSVPDVDYEQWSYARTFHAGDIIRFIYYSRLGPMVQVNQVTQSDYERCDWSHPLATYTSGNDSITITGDETDYYFISGLYECCHTGMKVHIHVTDPNQVVPASAPVSYQQFDTDQAPPPWISTTRDPKERFPGIKY</sequence>
<reference evidence="3" key="1">
    <citation type="submission" date="2022-03" db="EMBL/GenBank/DDBJ databases">
        <title>A functionally conserved STORR gene fusion in Papaver species that diverged 16.8 million years ago.</title>
        <authorList>
            <person name="Catania T."/>
        </authorList>
    </citation>
    <scope>NUCLEOTIDE SEQUENCE</scope>
    <source>
        <strain evidence="3">S-191538</strain>
    </source>
</reference>
<comment type="caution">
    <text evidence="3">The sequence shown here is derived from an EMBL/GenBank/DDBJ whole genome shotgun (WGS) entry which is preliminary data.</text>
</comment>
<evidence type="ECO:0000313" key="3">
    <source>
        <dbReference type="EMBL" id="MCL7025503.1"/>
    </source>
</evidence>
<feature type="signal peptide" evidence="1">
    <location>
        <begin position="1"/>
        <end position="25"/>
    </location>
</feature>
<dbReference type="InterPro" id="IPR008972">
    <property type="entry name" value="Cupredoxin"/>
</dbReference>
<evidence type="ECO:0000259" key="2">
    <source>
        <dbReference type="PROSITE" id="PS51485"/>
    </source>
</evidence>
<proteinExistence type="predicted"/>
<keyword evidence="1" id="KW-0732">Signal</keyword>
<feature type="domain" description="Phytocyanin" evidence="2">
    <location>
        <begin position="26"/>
        <end position="152"/>
    </location>
</feature>
<dbReference type="InterPro" id="IPR003245">
    <property type="entry name" value="Phytocyanin_dom"/>
</dbReference>
<dbReference type="GO" id="GO:0009055">
    <property type="term" value="F:electron transfer activity"/>
    <property type="evidence" value="ECO:0007669"/>
    <property type="project" value="InterPro"/>
</dbReference>
<protein>
    <recommendedName>
        <fullName evidence="2">Phytocyanin domain-containing protein</fullName>
    </recommendedName>
</protein>
<dbReference type="GO" id="GO:0005886">
    <property type="term" value="C:plasma membrane"/>
    <property type="evidence" value="ECO:0007669"/>
    <property type="project" value="TreeGrafter"/>
</dbReference>
<dbReference type="AlphaFoldDB" id="A0AA41V5L6"/>
<evidence type="ECO:0000256" key="1">
    <source>
        <dbReference type="SAM" id="SignalP"/>
    </source>
</evidence>
<accession>A0AA41V5L6</accession>
<dbReference type="PROSITE" id="PS51485">
    <property type="entry name" value="PHYTOCYANIN"/>
    <property type="match status" value="1"/>
</dbReference>
<dbReference type="EMBL" id="JAJJMA010046111">
    <property type="protein sequence ID" value="MCL7025503.1"/>
    <property type="molecule type" value="Genomic_DNA"/>
</dbReference>
<keyword evidence="4" id="KW-1185">Reference proteome</keyword>
<dbReference type="PANTHER" id="PTHR33021">
    <property type="entry name" value="BLUE COPPER PROTEIN"/>
    <property type="match status" value="1"/>
</dbReference>
<dbReference type="SUPFAM" id="SSF49503">
    <property type="entry name" value="Cupredoxins"/>
    <property type="match status" value="1"/>
</dbReference>
<feature type="chain" id="PRO_5041456205" description="Phytocyanin domain-containing protein" evidence="1">
    <location>
        <begin position="26"/>
        <end position="193"/>
    </location>
</feature>
<name>A0AA41V5L6_PAPNU</name>
<dbReference type="Pfam" id="PF02298">
    <property type="entry name" value="Cu_bind_like"/>
    <property type="match status" value="1"/>
</dbReference>
<dbReference type="Proteomes" id="UP001177140">
    <property type="component" value="Unassembled WGS sequence"/>
</dbReference>
<gene>
    <name evidence="3" type="ORF">MKW94_019510</name>
</gene>
<dbReference type="Gene3D" id="2.60.40.420">
    <property type="entry name" value="Cupredoxins - blue copper proteins"/>
    <property type="match status" value="1"/>
</dbReference>
<dbReference type="PANTHER" id="PTHR33021:SF339">
    <property type="entry name" value="OS07G0570600 PROTEIN"/>
    <property type="match status" value="1"/>
</dbReference>
<organism evidence="3 4">
    <name type="scientific">Papaver nudicaule</name>
    <name type="common">Iceland poppy</name>
    <dbReference type="NCBI Taxonomy" id="74823"/>
    <lineage>
        <taxon>Eukaryota</taxon>
        <taxon>Viridiplantae</taxon>
        <taxon>Streptophyta</taxon>
        <taxon>Embryophyta</taxon>
        <taxon>Tracheophyta</taxon>
        <taxon>Spermatophyta</taxon>
        <taxon>Magnoliopsida</taxon>
        <taxon>Ranunculales</taxon>
        <taxon>Papaveraceae</taxon>
        <taxon>Papaveroideae</taxon>
        <taxon>Papaver</taxon>
    </lineage>
</organism>
<dbReference type="InterPro" id="IPR039391">
    <property type="entry name" value="Phytocyanin-like"/>
</dbReference>